<name>F3KSJ9_9BURK</name>
<dbReference type="Proteomes" id="UP000016368">
    <property type="component" value="Unassembled WGS sequence"/>
</dbReference>
<protein>
    <submittedName>
        <fullName evidence="1">Uncharacterized protein</fullName>
    </submittedName>
</protein>
<reference evidence="1 2" key="1">
    <citation type="journal article" date="2011" name="EMBO J.">
        <title>Structural diversity of bacterial flagellar motors.</title>
        <authorList>
            <person name="Chen S."/>
            <person name="Beeby M."/>
            <person name="Murphy G.E."/>
            <person name="Leadbetter J.R."/>
            <person name="Hendrixson D.R."/>
            <person name="Briegel A."/>
            <person name="Li Z."/>
            <person name="Shi J."/>
            <person name="Tocheva E.I."/>
            <person name="Muller A."/>
            <person name="Dobro M.J."/>
            <person name="Jensen G.J."/>
        </authorList>
    </citation>
    <scope>NUCLEOTIDE SEQUENCE [LARGE SCALE GENOMIC DNA]</scope>
    <source>
        <strain evidence="1 2">ATCC 19624</strain>
    </source>
</reference>
<organism evidence="1 2">
    <name type="scientific">Hylemonella gracilis ATCC 19624</name>
    <dbReference type="NCBI Taxonomy" id="887062"/>
    <lineage>
        <taxon>Bacteria</taxon>
        <taxon>Pseudomonadati</taxon>
        <taxon>Pseudomonadota</taxon>
        <taxon>Betaproteobacteria</taxon>
        <taxon>Burkholderiales</taxon>
        <taxon>Comamonadaceae</taxon>
        <taxon>Hylemonella</taxon>
    </lineage>
</organism>
<proteinExistence type="predicted"/>
<evidence type="ECO:0000313" key="1">
    <source>
        <dbReference type="EMBL" id="EGI77276.1"/>
    </source>
</evidence>
<accession>F3KSJ9</accession>
<gene>
    <name evidence="1" type="ORF">HGR_07141</name>
</gene>
<dbReference type="EMBL" id="AEGR01000051">
    <property type="protein sequence ID" value="EGI77276.1"/>
    <property type="molecule type" value="Genomic_DNA"/>
</dbReference>
<evidence type="ECO:0000313" key="2">
    <source>
        <dbReference type="Proteomes" id="UP000016368"/>
    </source>
</evidence>
<keyword evidence="2" id="KW-1185">Reference proteome</keyword>
<comment type="caution">
    <text evidence="1">The sequence shown here is derived from an EMBL/GenBank/DDBJ whole genome shotgun (WGS) entry which is preliminary data.</text>
</comment>
<dbReference type="AlphaFoldDB" id="F3KSJ9"/>
<sequence length="79" mass="9111">MREADILFAMAAIRKTLMHSPHVKDTAKGVHEFWIAWEEPRPLISVTVRALERLQSLGEMEVLRQQDGSMVWRAKPPSE</sequence>